<dbReference type="AlphaFoldDB" id="A0A0D8ICX4"/>
<dbReference type="InterPro" id="IPR025664">
    <property type="entry name" value="Spore_III_AC/AD"/>
</dbReference>
<protein>
    <submittedName>
        <fullName evidence="1">Stage III sporulation protein AD</fullName>
    </submittedName>
</protein>
<organism evidence="1 2">
    <name type="scientific">Clostridium aceticum</name>
    <dbReference type="NCBI Taxonomy" id="84022"/>
    <lineage>
        <taxon>Bacteria</taxon>
        <taxon>Bacillati</taxon>
        <taxon>Bacillota</taxon>
        <taxon>Clostridia</taxon>
        <taxon>Eubacteriales</taxon>
        <taxon>Clostridiaceae</taxon>
        <taxon>Clostridium</taxon>
    </lineage>
</organism>
<proteinExistence type="predicted"/>
<dbReference type="OrthoDB" id="1682150at2"/>
<dbReference type="PATRIC" id="fig|84022.5.peg.3302"/>
<evidence type="ECO:0000313" key="2">
    <source>
        <dbReference type="Proteomes" id="UP000035704"/>
    </source>
</evidence>
<reference evidence="1 2" key="1">
    <citation type="submission" date="2014-10" db="EMBL/GenBank/DDBJ databases">
        <title>Genome sequence of Clostridium aceticum DSM 1496.</title>
        <authorList>
            <person name="Poehlein A."/>
            <person name="Schiel-Bengelsdorf B."/>
            <person name="Gottschalk G."/>
            <person name="Duerre P."/>
            <person name="Daniel R."/>
        </authorList>
    </citation>
    <scope>NUCLEOTIDE SEQUENCE [LARGE SCALE GENOMIC DNA]</scope>
    <source>
        <strain evidence="1 2">DSM 1496</strain>
    </source>
</reference>
<gene>
    <name evidence="1" type="primary">spoIIIAD</name>
    <name evidence="1" type="ORF">CACET_c18450</name>
</gene>
<sequence length="128" mass="13806">MEIFQIVAIGLVAAVLSVLVKHQKPEIGIYIGLATGIIIFLFIVTKLQSVIEILNQLANKINIDDIYLSTILKIVGIAYIAEFGAQVCKDAGEGVIASKIEFAGKILIMVMSVPILVSLMDLIINIVP</sequence>
<name>A0A0D8ICX4_9CLOT</name>
<dbReference type="NCBIfam" id="TIGR02849">
    <property type="entry name" value="spore_III_AD"/>
    <property type="match status" value="1"/>
</dbReference>
<dbReference type="Proteomes" id="UP000035704">
    <property type="component" value="Chromosome"/>
</dbReference>
<dbReference type="EMBL" id="CP009687">
    <property type="protein sequence ID" value="AKL95293.1"/>
    <property type="molecule type" value="Genomic_DNA"/>
</dbReference>
<dbReference type="InterPro" id="IPR014211">
    <property type="entry name" value="Spore_III_AD"/>
</dbReference>
<keyword evidence="2" id="KW-1185">Reference proteome</keyword>
<accession>A0A0D8ICX4</accession>
<dbReference type="RefSeq" id="WP_044823989.1">
    <property type="nucleotide sequence ID" value="NZ_CP009687.1"/>
</dbReference>
<dbReference type="KEGG" id="cace:CACET_c18450"/>
<dbReference type="Pfam" id="PF06686">
    <property type="entry name" value="SpoIIIAC"/>
    <property type="match status" value="2"/>
</dbReference>
<evidence type="ECO:0000313" key="1">
    <source>
        <dbReference type="EMBL" id="AKL95293.1"/>
    </source>
</evidence>
<dbReference type="STRING" id="84022.CACET_c18450"/>